<dbReference type="GO" id="GO:0052621">
    <property type="term" value="F:diguanylate cyclase activity"/>
    <property type="evidence" value="ECO:0007669"/>
    <property type="project" value="UniProtKB-EC"/>
</dbReference>
<comment type="caution">
    <text evidence="6">The sequence shown here is derived from an EMBL/GenBank/DDBJ whole genome shotgun (WGS) entry which is preliminary data.</text>
</comment>
<dbReference type="InterPro" id="IPR050469">
    <property type="entry name" value="Diguanylate_Cyclase"/>
</dbReference>
<evidence type="ECO:0000256" key="3">
    <source>
        <dbReference type="ARBA" id="ARBA00034247"/>
    </source>
</evidence>
<dbReference type="GO" id="GO:1902201">
    <property type="term" value="P:negative regulation of bacterial-type flagellum-dependent cell motility"/>
    <property type="evidence" value="ECO:0007669"/>
    <property type="project" value="TreeGrafter"/>
</dbReference>
<dbReference type="EMBL" id="AQQV01000001">
    <property type="protein sequence ID" value="ORE89313.1"/>
    <property type="molecule type" value="Genomic_DNA"/>
</dbReference>
<evidence type="ECO:0000256" key="1">
    <source>
        <dbReference type="ARBA" id="ARBA00001946"/>
    </source>
</evidence>
<dbReference type="InterPro" id="IPR000160">
    <property type="entry name" value="GGDEF_dom"/>
</dbReference>
<gene>
    <name evidence="6" type="ORF">ATO7_05520</name>
</gene>
<keyword evidence="4" id="KW-0812">Transmembrane</keyword>
<protein>
    <recommendedName>
        <fullName evidence="2">diguanylate cyclase</fullName>
        <ecNumber evidence="2">2.7.7.65</ecNumber>
    </recommendedName>
</protein>
<dbReference type="EC" id="2.7.7.65" evidence="2"/>
<feature type="transmembrane region" description="Helical" evidence="4">
    <location>
        <begin position="77"/>
        <end position="100"/>
    </location>
</feature>
<evidence type="ECO:0000256" key="2">
    <source>
        <dbReference type="ARBA" id="ARBA00012528"/>
    </source>
</evidence>
<proteinExistence type="predicted"/>
<dbReference type="CDD" id="cd01949">
    <property type="entry name" value="GGDEF"/>
    <property type="match status" value="1"/>
</dbReference>
<organism evidence="6 7">
    <name type="scientific">Oceanococcus atlanticus</name>
    <dbReference type="NCBI Taxonomy" id="1317117"/>
    <lineage>
        <taxon>Bacteria</taxon>
        <taxon>Pseudomonadati</taxon>
        <taxon>Pseudomonadota</taxon>
        <taxon>Gammaproteobacteria</taxon>
        <taxon>Chromatiales</taxon>
        <taxon>Oceanococcaceae</taxon>
        <taxon>Oceanococcus</taxon>
    </lineage>
</organism>
<keyword evidence="7" id="KW-1185">Reference proteome</keyword>
<evidence type="ECO:0000313" key="7">
    <source>
        <dbReference type="Proteomes" id="UP000192342"/>
    </source>
</evidence>
<evidence type="ECO:0000256" key="4">
    <source>
        <dbReference type="SAM" id="Phobius"/>
    </source>
</evidence>
<dbReference type="InterPro" id="IPR043128">
    <property type="entry name" value="Rev_trsase/Diguanyl_cyclase"/>
</dbReference>
<dbReference type="PROSITE" id="PS50887">
    <property type="entry name" value="GGDEF"/>
    <property type="match status" value="1"/>
</dbReference>
<comment type="catalytic activity">
    <reaction evidence="3">
        <text>2 GTP = 3',3'-c-di-GMP + 2 diphosphate</text>
        <dbReference type="Rhea" id="RHEA:24898"/>
        <dbReference type="ChEBI" id="CHEBI:33019"/>
        <dbReference type="ChEBI" id="CHEBI:37565"/>
        <dbReference type="ChEBI" id="CHEBI:58805"/>
        <dbReference type="EC" id="2.7.7.65"/>
    </reaction>
</comment>
<dbReference type="Proteomes" id="UP000192342">
    <property type="component" value="Unassembled WGS sequence"/>
</dbReference>
<reference evidence="6 7" key="1">
    <citation type="submission" date="2013-04" db="EMBL/GenBank/DDBJ databases">
        <title>Oceanococcus atlanticus 22II-S10r2 Genome Sequencing.</title>
        <authorList>
            <person name="Lai Q."/>
            <person name="Li G."/>
            <person name="Shao Z."/>
        </authorList>
    </citation>
    <scope>NUCLEOTIDE SEQUENCE [LARGE SCALE GENOMIC DNA]</scope>
    <source>
        <strain evidence="6 7">22II-S10r2</strain>
    </source>
</reference>
<dbReference type="PANTHER" id="PTHR45138:SF9">
    <property type="entry name" value="DIGUANYLATE CYCLASE DGCM-RELATED"/>
    <property type="match status" value="1"/>
</dbReference>
<feature type="domain" description="GGDEF" evidence="5">
    <location>
        <begin position="146"/>
        <end position="279"/>
    </location>
</feature>
<dbReference type="GO" id="GO:0005886">
    <property type="term" value="C:plasma membrane"/>
    <property type="evidence" value="ECO:0007669"/>
    <property type="project" value="TreeGrafter"/>
</dbReference>
<feature type="transmembrane region" description="Helical" evidence="4">
    <location>
        <begin position="41"/>
        <end position="65"/>
    </location>
</feature>
<dbReference type="SUPFAM" id="SSF55073">
    <property type="entry name" value="Nucleotide cyclase"/>
    <property type="match status" value="1"/>
</dbReference>
<keyword evidence="4" id="KW-0472">Membrane</keyword>
<keyword evidence="4" id="KW-1133">Transmembrane helix</keyword>
<name>A0A1Y1SI12_9GAMM</name>
<dbReference type="Pfam" id="PF00990">
    <property type="entry name" value="GGDEF"/>
    <property type="match status" value="1"/>
</dbReference>
<dbReference type="FunFam" id="3.30.70.270:FF:000001">
    <property type="entry name" value="Diguanylate cyclase domain protein"/>
    <property type="match status" value="1"/>
</dbReference>
<sequence>MIDKNNPGAALQPDMPPSQPGFLELASSSHSSRLLRVIERVGMGGSIFLACAALSAMSVALASLAHYLTGDPIGVTGLLNTTMIPFVLGAPTLIAVFSLLQRLEATRAELARLSTLDMLTGALNRRSVIAWGEVACHPAPHETPVPYVSVALMDVDRFKQVNDEHGHLIGDETLRQLCRAVKRHLPPQCHFGRYGGEEFAVIMPQLKPQQAEALAELLREAVQADCARVQGHQVEATVSIGVASARAGQGELADMLSRADEALYAAKRAGRNRVMAATPVTPAKVSRI</sequence>
<dbReference type="GO" id="GO:0043709">
    <property type="term" value="P:cell adhesion involved in single-species biofilm formation"/>
    <property type="evidence" value="ECO:0007669"/>
    <property type="project" value="TreeGrafter"/>
</dbReference>
<dbReference type="Gene3D" id="3.30.70.270">
    <property type="match status" value="1"/>
</dbReference>
<evidence type="ECO:0000259" key="5">
    <source>
        <dbReference type="PROSITE" id="PS50887"/>
    </source>
</evidence>
<dbReference type="STRING" id="1317117.ATO7_05520"/>
<dbReference type="NCBIfam" id="TIGR00254">
    <property type="entry name" value="GGDEF"/>
    <property type="match status" value="1"/>
</dbReference>
<dbReference type="InterPro" id="IPR029787">
    <property type="entry name" value="Nucleotide_cyclase"/>
</dbReference>
<dbReference type="AlphaFoldDB" id="A0A1Y1SI12"/>
<accession>A0A1Y1SI12</accession>
<dbReference type="PANTHER" id="PTHR45138">
    <property type="entry name" value="REGULATORY COMPONENTS OF SENSORY TRANSDUCTION SYSTEM"/>
    <property type="match status" value="1"/>
</dbReference>
<comment type="cofactor">
    <cofactor evidence="1">
        <name>Mg(2+)</name>
        <dbReference type="ChEBI" id="CHEBI:18420"/>
    </cofactor>
</comment>
<evidence type="ECO:0000313" key="6">
    <source>
        <dbReference type="EMBL" id="ORE89313.1"/>
    </source>
</evidence>
<dbReference type="SMART" id="SM00267">
    <property type="entry name" value="GGDEF"/>
    <property type="match status" value="1"/>
</dbReference>